<evidence type="ECO:0008006" key="3">
    <source>
        <dbReference type="Google" id="ProtNLM"/>
    </source>
</evidence>
<keyword evidence="2" id="KW-1185">Reference proteome</keyword>
<evidence type="ECO:0000313" key="2">
    <source>
        <dbReference type="Proteomes" id="UP000627446"/>
    </source>
</evidence>
<dbReference type="Proteomes" id="UP000627446">
    <property type="component" value="Unassembled WGS sequence"/>
</dbReference>
<gene>
    <name evidence="1" type="ORF">H8K36_17670</name>
</gene>
<evidence type="ECO:0000313" key="1">
    <source>
        <dbReference type="EMBL" id="MBC3883228.1"/>
    </source>
</evidence>
<reference evidence="1" key="1">
    <citation type="submission" date="2020-08" db="EMBL/GenBank/DDBJ databases">
        <title>Novel species isolated from subtropical streams in China.</title>
        <authorList>
            <person name="Lu H."/>
        </authorList>
    </citation>
    <scope>NUCLEOTIDE SEQUENCE</scope>
    <source>
        <strain evidence="1">LX22W</strain>
    </source>
</reference>
<accession>A0A923HRF1</accession>
<dbReference type="EMBL" id="JACOFZ010000011">
    <property type="protein sequence ID" value="MBC3883228.1"/>
    <property type="molecule type" value="Genomic_DNA"/>
</dbReference>
<comment type="caution">
    <text evidence="1">The sequence shown here is derived from an EMBL/GenBank/DDBJ whole genome shotgun (WGS) entry which is preliminary data.</text>
</comment>
<organism evidence="1 2">
    <name type="scientific">Undibacterium nitidum</name>
    <dbReference type="NCBI Taxonomy" id="2762298"/>
    <lineage>
        <taxon>Bacteria</taxon>
        <taxon>Pseudomonadati</taxon>
        <taxon>Pseudomonadota</taxon>
        <taxon>Betaproteobacteria</taxon>
        <taxon>Burkholderiales</taxon>
        <taxon>Oxalobacteraceae</taxon>
        <taxon>Undibacterium</taxon>
    </lineage>
</organism>
<sequence>MTTDRMPAHLQKLHFLLRQLKMVLFDLMAHAKTIKSTELPTQSKSLTWLAVMEALTLAMRANWCLAT</sequence>
<protein>
    <recommendedName>
        <fullName evidence="3">Transposase</fullName>
    </recommendedName>
</protein>
<dbReference type="RefSeq" id="WP_186917847.1">
    <property type="nucleotide sequence ID" value="NZ_JACOFZ010000011.1"/>
</dbReference>
<dbReference type="AlphaFoldDB" id="A0A923HRF1"/>
<proteinExistence type="predicted"/>
<name>A0A923HRF1_9BURK</name>